<protein>
    <submittedName>
        <fullName evidence="1">Uncharacterized protein</fullName>
    </submittedName>
</protein>
<feature type="non-terminal residue" evidence="1">
    <location>
        <position position="1"/>
    </location>
</feature>
<dbReference type="AlphaFoldDB" id="A0A1E5UPW3"/>
<name>A0A1E5UPW3_9POAL</name>
<evidence type="ECO:0000313" key="1">
    <source>
        <dbReference type="EMBL" id="OEL14910.1"/>
    </source>
</evidence>
<dbReference type="Proteomes" id="UP000095767">
    <property type="component" value="Unassembled WGS sequence"/>
</dbReference>
<reference evidence="1 2" key="1">
    <citation type="submission" date="2016-09" db="EMBL/GenBank/DDBJ databases">
        <title>The draft genome of Dichanthelium oligosanthes: A C3 panicoid grass species.</title>
        <authorList>
            <person name="Studer A.J."/>
            <person name="Schnable J.C."/>
            <person name="Brutnell T.P."/>
        </authorList>
    </citation>
    <scope>NUCLEOTIDE SEQUENCE [LARGE SCALE GENOMIC DNA]</scope>
    <source>
        <strain evidence="2">cv. Kellogg 1175</strain>
        <tissue evidence="1">Leaf</tissue>
    </source>
</reference>
<dbReference type="EMBL" id="LWDX02068615">
    <property type="protein sequence ID" value="OEL14910.1"/>
    <property type="molecule type" value="Genomic_DNA"/>
</dbReference>
<keyword evidence="2" id="KW-1185">Reference proteome</keyword>
<proteinExistence type="predicted"/>
<evidence type="ECO:0000313" key="2">
    <source>
        <dbReference type="Proteomes" id="UP000095767"/>
    </source>
</evidence>
<gene>
    <name evidence="1" type="ORF">BAE44_0024066</name>
</gene>
<comment type="caution">
    <text evidence="1">The sequence shown here is derived from an EMBL/GenBank/DDBJ whole genome shotgun (WGS) entry which is preliminary data.</text>
</comment>
<sequence>LVMRRRSKHPFTSVLLFWTKKKIVAMS</sequence>
<organism evidence="1 2">
    <name type="scientific">Dichanthelium oligosanthes</name>
    <dbReference type="NCBI Taxonomy" id="888268"/>
    <lineage>
        <taxon>Eukaryota</taxon>
        <taxon>Viridiplantae</taxon>
        <taxon>Streptophyta</taxon>
        <taxon>Embryophyta</taxon>
        <taxon>Tracheophyta</taxon>
        <taxon>Spermatophyta</taxon>
        <taxon>Magnoliopsida</taxon>
        <taxon>Liliopsida</taxon>
        <taxon>Poales</taxon>
        <taxon>Poaceae</taxon>
        <taxon>PACMAD clade</taxon>
        <taxon>Panicoideae</taxon>
        <taxon>Panicodae</taxon>
        <taxon>Paniceae</taxon>
        <taxon>Dichantheliinae</taxon>
        <taxon>Dichanthelium</taxon>
    </lineage>
</organism>
<accession>A0A1E5UPW3</accession>